<comment type="similarity">
    <text evidence="2 11">Belongs to the bacterial histone-like protein family.</text>
</comment>
<evidence type="ECO:0000256" key="7">
    <source>
        <dbReference type="ARBA" id="ARBA00023125"/>
    </source>
</evidence>
<dbReference type="SUPFAM" id="SSF47729">
    <property type="entry name" value="IHF-like DNA-binding proteins"/>
    <property type="match status" value="1"/>
</dbReference>
<dbReference type="PATRIC" id="fig|882.5.peg.1071"/>
<reference evidence="12 13" key="1">
    <citation type="journal article" date="2004" name="Nat. Biotechnol.">
        <title>The genome sequence of the anaerobic, sulfate-reducing bacterium Desulfovibrio vulgaris Hildenborough.</title>
        <authorList>
            <person name="Heidelberg J.F."/>
            <person name="Seshadri R."/>
            <person name="Haveman S.A."/>
            <person name="Hemme C.L."/>
            <person name="Paulsen I.T."/>
            <person name="Kolonay J.F."/>
            <person name="Eisen J.A."/>
            <person name="Ward N."/>
            <person name="Methe B."/>
            <person name="Brinkac L.M."/>
            <person name="Daugherty S.C."/>
            <person name="Deboy R.T."/>
            <person name="Dodson R.J."/>
            <person name="Durkin A.S."/>
            <person name="Madupu R."/>
            <person name="Nelson W.C."/>
            <person name="Sullivan S.A."/>
            <person name="Fouts D."/>
            <person name="Haft D.H."/>
            <person name="Selengut J."/>
            <person name="Peterson J.D."/>
            <person name="Davidsen T.M."/>
            <person name="Zafar N."/>
            <person name="Zhou L."/>
            <person name="Radune D."/>
            <person name="Dimitrov G."/>
            <person name="Hance M."/>
            <person name="Tran K."/>
            <person name="Khouri H."/>
            <person name="Gill J."/>
            <person name="Utterback T.R."/>
            <person name="Feldblyum T.V."/>
            <person name="Wall J.D."/>
            <person name="Voordouw G."/>
            <person name="Fraser C.M."/>
        </authorList>
    </citation>
    <scope>NUCLEOTIDE SEQUENCE [LARGE SCALE GENOMIC DNA]</scope>
    <source>
        <strain evidence="13">ATCC 29579 / DSM 644 / NCIMB 8303 / VKM B-1760 / Hildenborough</strain>
    </source>
</reference>
<dbReference type="GO" id="GO:0006260">
    <property type="term" value="P:DNA replication"/>
    <property type="evidence" value="ECO:0007669"/>
    <property type="project" value="UniProtKB-KW"/>
</dbReference>
<keyword evidence="5" id="KW-0235">DNA replication</keyword>
<dbReference type="RefSeq" id="WP_010938433.1">
    <property type="nucleotide sequence ID" value="NC_002937.3"/>
</dbReference>
<dbReference type="Proteomes" id="UP000002194">
    <property type="component" value="Chromosome"/>
</dbReference>
<dbReference type="Pfam" id="PF00216">
    <property type="entry name" value="Bac_DNA_binding"/>
    <property type="match status" value="1"/>
</dbReference>
<accession>Q72CZ7</accession>
<comment type="subunit">
    <text evidence="3">Homodimer.</text>
</comment>
<dbReference type="InterPro" id="IPR010992">
    <property type="entry name" value="IHF-like_DNA-bd_dom_sf"/>
</dbReference>
<evidence type="ECO:0000256" key="8">
    <source>
        <dbReference type="ARBA" id="ARBA00033120"/>
    </source>
</evidence>
<dbReference type="PANTHER" id="PTHR33175:SF13">
    <property type="entry name" value="HISTONE-LIKE PROTEIN"/>
    <property type="match status" value="1"/>
</dbReference>
<gene>
    <name evidence="12" type="primary">hupB</name>
    <name evidence="12" type="ordered locus">DVU_1134</name>
</gene>
<proteinExistence type="inferred from homology"/>
<dbReference type="PhylomeDB" id="Q72CZ7"/>
<protein>
    <recommendedName>
        <fullName evidence="4">Viral histone-like protein</fullName>
    </recommendedName>
    <alternativeName>
        <fullName evidence="9">DNA-binding protein pA104R</fullName>
    </alternativeName>
    <alternativeName>
        <fullName evidence="8">pA104R</fullName>
    </alternativeName>
</protein>
<dbReference type="EnsemblBacteria" id="AAS95614">
    <property type="protein sequence ID" value="AAS95614"/>
    <property type="gene ID" value="DVU_1134"/>
</dbReference>
<dbReference type="STRING" id="882.DVU_1134"/>
<evidence type="ECO:0000256" key="3">
    <source>
        <dbReference type="ARBA" id="ARBA00011738"/>
    </source>
</evidence>
<comment type="function">
    <text evidence="10">DNA-binding protein that plays a critical role in nucleoid compaction, genome replication and DNA replication and transcription. Binds to both ssDNA and dsDNA with a binding site covering about 15 nucleotides. Displays DNA-supercoiling activity only when associated with the viral DNA topoisomerase 2.</text>
</comment>
<dbReference type="SMART" id="SM00411">
    <property type="entry name" value="BHL"/>
    <property type="match status" value="1"/>
</dbReference>
<dbReference type="CDD" id="cd00591">
    <property type="entry name" value="HU_IHF"/>
    <property type="match status" value="1"/>
</dbReference>
<evidence type="ECO:0000256" key="10">
    <source>
        <dbReference type="ARBA" id="ARBA00046140"/>
    </source>
</evidence>
<keyword evidence="13" id="KW-1185">Reference proteome</keyword>
<dbReference type="PANTHER" id="PTHR33175">
    <property type="entry name" value="DNA-BINDING PROTEIN HU"/>
    <property type="match status" value="1"/>
</dbReference>
<evidence type="ECO:0000256" key="9">
    <source>
        <dbReference type="ARBA" id="ARBA00033227"/>
    </source>
</evidence>
<evidence type="ECO:0000256" key="5">
    <source>
        <dbReference type="ARBA" id="ARBA00022705"/>
    </source>
</evidence>
<keyword evidence="7 12" id="KW-0238">DNA-binding</keyword>
<dbReference type="SMR" id="Q72CZ7"/>
<keyword evidence="6" id="KW-0426">Late protein</keyword>
<evidence type="ECO:0000256" key="4">
    <source>
        <dbReference type="ARBA" id="ARBA00016145"/>
    </source>
</evidence>
<dbReference type="eggNOG" id="COG0776">
    <property type="taxonomic scope" value="Bacteria"/>
</dbReference>
<dbReference type="PRINTS" id="PR01727">
    <property type="entry name" value="DNABINDINGHU"/>
</dbReference>
<dbReference type="KEGG" id="dvu:DVU_1134"/>
<sequence>MNRKELVSAVQNTLERTGCKITRRDVERTLDVFGDVAAAELLEGGDVPLPVLGKLRSVERAARAGRNPRTGESIAIPARRVVTFKAGKDLREALG</sequence>
<evidence type="ECO:0000256" key="2">
    <source>
        <dbReference type="ARBA" id="ARBA00010529"/>
    </source>
</evidence>
<name>Q72CZ7_NITV2</name>
<dbReference type="PaxDb" id="882-DVU_1134"/>
<dbReference type="Gene3D" id="4.10.520.10">
    <property type="entry name" value="IHF-like DNA-binding proteins"/>
    <property type="match status" value="1"/>
</dbReference>
<dbReference type="InterPro" id="IPR000119">
    <property type="entry name" value="Hist_DNA-bd"/>
</dbReference>
<evidence type="ECO:0000256" key="6">
    <source>
        <dbReference type="ARBA" id="ARBA00022921"/>
    </source>
</evidence>
<dbReference type="HOGENOM" id="CLU_105066_3_3_7"/>
<comment type="subcellular location">
    <subcellularLocation>
        <location evidence="1">Virion</location>
    </subcellularLocation>
</comment>
<evidence type="ECO:0000256" key="11">
    <source>
        <dbReference type="RuleBase" id="RU003939"/>
    </source>
</evidence>
<dbReference type="GO" id="GO:0005829">
    <property type="term" value="C:cytosol"/>
    <property type="evidence" value="ECO:0007669"/>
    <property type="project" value="TreeGrafter"/>
</dbReference>
<dbReference type="GO" id="GO:0030527">
    <property type="term" value="F:structural constituent of chromatin"/>
    <property type="evidence" value="ECO:0007669"/>
    <property type="project" value="InterPro"/>
</dbReference>
<evidence type="ECO:0000313" key="13">
    <source>
        <dbReference type="Proteomes" id="UP000002194"/>
    </source>
</evidence>
<organism evidence="12 13">
    <name type="scientific">Nitratidesulfovibrio vulgaris (strain ATCC 29579 / DSM 644 / CCUG 34227 / NCIMB 8303 / VKM B-1760 / Hildenborough)</name>
    <name type="common">Desulfovibrio vulgaris</name>
    <dbReference type="NCBI Taxonomy" id="882"/>
    <lineage>
        <taxon>Bacteria</taxon>
        <taxon>Pseudomonadati</taxon>
        <taxon>Thermodesulfobacteriota</taxon>
        <taxon>Desulfovibrionia</taxon>
        <taxon>Desulfovibrionales</taxon>
        <taxon>Desulfovibrionaceae</taxon>
        <taxon>Nitratidesulfovibrio</taxon>
    </lineage>
</organism>
<dbReference type="GO" id="GO:0003677">
    <property type="term" value="F:DNA binding"/>
    <property type="evidence" value="ECO:0007669"/>
    <property type="project" value="UniProtKB-KW"/>
</dbReference>
<dbReference type="AlphaFoldDB" id="Q72CZ7"/>
<evidence type="ECO:0000256" key="1">
    <source>
        <dbReference type="ARBA" id="ARBA00004328"/>
    </source>
</evidence>
<evidence type="ECO:0000313" key="12">
    <source>
        <dbReference type="EMBL" id="AAS95614.1"/>
    </source>
</evidence>
<dbReference type="EMBL" id="AE017285">
    <property type="protein sequence ID" value="AAS95614.1"/>
    <property type="molecule type" value="Genomic_DNA"/>
</dbReference>
<dbReference type="OrthoDB" id="5457887at2"/>